<sequence length="174" mass="19530">MGILVCSSPKENMDHQMSAGHIKRPSNTQSLSFAVLPASSEVDIPLKSEECLEGEVHDKEEPDGCPVPNTFSLTKNELYDYQEPECCMLPKTFPPIKEELHDESDALYYVDKTVKTETKFFDPSLELMVCTQHYNTPENKAQSPQEIGNILLDNGGDLRLSLQPPCDEFKHGVQ</sequence>
<dbReference type="AlphaFoldDB" id="A0A7R9DMV0"/>
<protein>
    <submittedName>
        <fullName evidence="1">Uncharacterized protein</fullName>
    </submittedName>
</protein>
<evidence type="ECO:0000313" key="1">
    <source>
        <dbReference type="EMBL" id="CAD7416738.1"/>
    </source>
</evidence>
<name>A0A7R9DMV0_TIMPO</name>
<gene>
    <name evidence="1" type="ORF">TPSB3V08_LOCUS11263</name>
</gene>
<proteinExistence type="predicted"/>
<dbReference type="EMBL" id="OD011807">
    <property type="protein sequence ID" value="CAD7416738.1"/>
    <property type="molecule type" value="Genomic_DNA"/>
</dbReference>
<reference evidence="1" key="1">
    <citation type="submission" date="2020-11" db="EMBL/GenBank/DDBJ databases">
        <authorList>
            <person name="Tran Van P."/>
        </authorList>
    </citation>
    <scope>NUCLEOTIDE SEQUENCE</scope>
</reference>
<accession>A0A7R9DMV0</accession>
<organism evidence="1">
    <name type="scientific">Timema poppense</name>
    <name type="common">Walking stick</name>
    <dbReference type="NCBI Taxonomy" id="170557"/>
    <lineage>
        <taxon>Eukaryota</taxon>
        <taxon>Metazoa</taxon>
        <taxon>Ecdysozoa</taxon>
        <taxon>Arthropoda</taxon>
        <taxon>Hexapoda</taxon>
        <taxon>Insecta</taxon>
        <taxon>Pterygota</taxon>
        <taxon>Neoptera</taxon>
        <taxon>Polyneoptera</taxon>
        <taxon>Phasmatodea</taxon>
        <taxon>Timematodea</taxon>
        <taxon>Timematoidea</taxon>
        <taxon>Timematidae</taxon>
        <taxon>Timema</taxon>
    </lineage>
</organism>